<sequence>MASIQIAIDTPYVTKREFLRRTGMTSSTFDNLRNAGRIPVMEKPSAKSTVLVNLYKWAEQAAMQQV</sequence>
<dbReference type="EMBL" id="LOMK01000002">
    <property type="protein sequence ID" value="KYN23604.1"/>
    <property type="molecule type" value="Genomic_DNA"/>
</dbReference>
<accession>A0A151JCW7</accession>
<organism evidence="1 2">
    <name type="scientific">Vibrio cidicii</name>
    <dbReference type="NCBI Taxonomy" id="1763883"/>
    <lineage>
        <taxon>Bacteria</taxon>
        <taxon>Pseudomonadati</taxon>
        <taxon>Pseudomonadota</taxon>
        <taxon>Gammaproteobacteria</taxon>
        <taxon>Vibrionales</taxon>
        <taxon>Vibrionaceae</taxon>
        <taxon>Vibrio</taxon>
    </lineage>
</organism>
<protein>
    <recommendedName>
        <fullName evidence="3">Rha family transcriptional regulator</fullName>
    </recommendedName>
</protein>
<dbReference type="Gene3D" id="6.10.200.10">
    <property type="entry name" value="Regulatory phage protein Cox"/>
    <property type="match status" value="1"/>
</dbReference>
<gene>
    <name evidence="1" type="ORF">AUQ44_16640</name>
</gene>
<comment type="caution">
    <text evidence="1">The sequence shown here is derived from an EMBL/GenBank/DDBJ whole genome shotgun (WGS) entry which is preliminary data.</text>
</comment>
<name>A0A151JCW7_9VIBR</name>
<dbReference type="Proteomes" id="UP000075349">
    <property type="component" value="Unassembled WGS sequence"/>
</dbReference>
<dbReference type="AlphaFoldDB" id="A0A151JCW7"/>
<evidence type="ECO:0000313" key="1">
    <source>
        <dbReference type="EMBL" id="KYN23604.1"/>
    </source>
</evidence>
<dbReference type="InterPro" id="IPR038147">
    <property type="entry name" value="Cox_sf"/>
</dbReference>
<evidence type="ECO:0008006" key="3">
    <source>
        <dbReference type="Google" id="ProtNLM"/>
    </source>
</evidence>
<evidence type="ECO:0000313" key="2">
    <source>
        <dbReference type="Proteomes" id="UP000075349"/>
    </source>
</evidence>
<proteinExistence type="predicted"/>
<reference evidence="2" key="1">
    <citation type="submission" date="2015-12" db="EMBL/GenBank/DDBJ databases">
        <authorList>
            <person name="Tarr C.L."/>
            <person name="Gladney L.M."/>
        </authorList>
    </citation>
    <scope>NUCLEOTIDE SEQUENCE [LARGE SCALE GENOMIC DNA]</scope>
    <source>
        <strain evidence="2">2756-81</strain>
    </source>
</reference>